<evidence type="ECO:0000256" key="7">
    <source>
        <dbReference type="ARBA" id="ARBA00022989"/>
    </source>
</evidence>
<evidence type="ECO:0000256" key="3">
    <source>
        <dbReference type="ARBA" id="ARBA00022448"/>
    </source>
</evidence>
<dbReference type="EMBL" id="LGGX01000004">
    <property type="protein sequence ID" value="KUK87526.1"/>
    <property type="molecule type" value="Genomic_DNA"/>
</dbReference>
<comment type="subcellular location">
    <subcellularLocation>
        <location evidence="1">Cell inner membrane</location>
        <topology evidence="1">Multi-pass membrane protein</topology>
    </subcellularLocation>
    <subcellularLocation>
        <location evidence="9">Cell membrane</location>
        <topology evidence="9">Multi-pass membrane protein</topology>
    </subcellularLocation>
</comment>
<evidence type="ECO:0000313" key="12">
    <source>
        <dbReference type="Proteomes" id="UP000053467"/>
    </source>
</evidence>
<dbReference type="PANTHER" id="PTHR30413:SF8">
    <property type="entry name" value="TRANSPORT PERMEASE PROTEIN"/>
    <property type="match status" value="1"/>
</dbReference>
<proteinExistence type="inferred from homology"/>
<keyword evidence="7 9" id="KW-1133">Transmembrane helix</keyword>
<evidence type="ECO:0000256" key="8">
    <source>
        <dbReference type="ARBA" id="ARBA00023136"/>
    </source>
</evidence>
<feature type="domain" description="ABC transmembrane type-2" evidence="10">
    <location>
        <begin position="24"/>
        <end position="242"/>
    </location>
</feature>
<feature type="transmembrane region" description="Helical" evidence="9">
    <location>
        <begin position="21"/>
        <end position="43"/>
    </location>
</feature>
<dbReference type="GO" id="GO:0015920">
    <property type="term" value="P:lipopolysaccharide transport"/>
    <property type="evidence" value="ECO:0007669"/>
    <property type="project" value="TreeGrafter"/>
</dbReference>
<evidence type="ECO:0000256" key="9">
    <source>
        <dbReference type="RuleBase" id="RU361157"/>
    </source>
</evidence>
<feature type="transmembrane region" description="Helical" evidence="9">
    <location>
        <begin position="134"/>
        <end position="159"/>
    </location>
</feature>
<name>A0A101I2E8_UNCT6</name>
<gene>
    <name evidence="11" type="ORF">XE03_0693</name>
</gene>
<dbReference type="Pfam" id="PF01061">
    <property type="entry name" value="ABC2_membrane"/>
    <property type="match status" value="1"/>
</dbReference>
<reference evidence="12" key="1">
    <citation type="journal article" date="2015" name="MBio">
        <title>Genome-Resolved Metagenomic Analysis Reveals Roles for Candidate Phyla and Other Microbial Community Members in Biogeochemical Transformations in Oil Reservoirs.</title>
        <authorList>
            <person name="Hu P."/>
            <person name="Tom L."/>
            <person name="Singh A."/>
            <person name="Thomas B.C."/>
            <person name="Baker B.J."/>
            <person name="Piceno Y.M."/>
            <person name="Andersen G.L."/>
            <person name="Banfield J.F."/>
        </authorList>
    </citation>
    <scope>NUCLEOTIDE SEQUENCE [LARGE SCALE GENOMIC DNA]</scope>
</reference>
<keyword evidence="5" id="KW-0997">Cell inner membrane</keyword>
<dbReference type="Proteomes" id="UP000053467">
    <property type="component" value="Unassembled WGS sequence"/>
</dbReference>
<comment type="caution">
    <text evidence="11">The sequence shown here is derived from an EMBL/GenBank/DDBJ whole genome shotgun (WGS) entry which is preliminary data.</text>
</comment>
<evidence type="ECO:0000256" key="1">
    <source>
        <dbReference type="ARBA" id="ARBA00004429"/>
    </source>
</evidence>
<feature type="transmembrane region" description="Helical" evidence="9">
    <location>
        <begin position="95"/>
        <end position="122"/>
    </location>
</feature>
<dbReference type="InterPro" id="IPR047817">
    <property type="entry name" value="ABC2_TM_bact-type"/>
</dbReference>
<accession>A0A101I2E8</accession>
<evidence type="ECO:0000256" key="4">
    <source>
        <dbReference type="ARBA" id="ARBA00022475"/>
    </source>
</evidence>
<comment type="similarity">
    <text evidence="2 9">Belongs to the ABC-2 integral membrane protein family.</text>
</comment>
<dbReference type="GO" id="GO:0043190">
    <property type="term" value="C:ATP-binding cassette (ABC) transporter complex"/>
    <property type="evidence" value="ECO:0007669"/>
    <property type="project" value="InterPro"/>
</dbReference>
<dbReference type="GO" id="GO:0140359">
    <property type="term" value="F:ABC-type transporter activity"/>
    <property type="evidence" value="ECO:0007669"/>
    <property type="project" value="InterPro"/>
</dbReference>
<keyword evidence="3 9" id="KW-0813">Transport</keyword>
<evidence type="ECO:0000259" key="10">
    <source>
        <dbReference type="PROSITE" id="PS51012"/>
    </source>
</evidence>
<dbReference type="InterPro" id="IPR000412">
    <property type="entry name" value="ABC_2_transport"/>
</dbReference>
<feature type="transmembrane region" description="Helical" evidence="9">
    <location>
        <begin position="189"/>
        <end position="211"/>
    </location>
</feature>
<evidence type="ECO:0000313" key="11">
    <source>
        <dbReference type="EMBL" id="KUK87526.1"/>
    </source>
</evidence>
<feature type="transmembrane region" description="Helical" evidence="9">
    <location>
        <begin position="220"/>
        <end position="242"/>
    </location>
</feature>
<dbReference type="AlphaFoldDB" id="A0A101I2E8"/>
<dbReference type="PRINTS" id="PR00164">
    <property type="entry name" value="ABC2TRNSPORT"/>
</dbReference>
<evidence type="ECO:0000256" key="2">
    <source>
        <dbReference type="ARBA" id="ARBA00007783"/>
    </source>
</evidence>
<keyword evidence="8 9" id="KW-0472">Membrane</keyword>
<keyword evidence="6 9" id="KW-0812">Transmembrane</keyword>
<keyword evidence="4 9" id="KW-1003">Cell membrane</keyword>
<sequence length="250" mass="29901">MINFDLVVELIKSDLKTKYKNSILGFLWIIFEPLFLMVIIYLVFNRFMRFNMKNYPLFILSGTTLWRFFVNTTSQSLQLFYRNRELVLKVKIDRLILPFSLVISNLIITFFEYLIYIILYIVVTKSFPLVFLSFIPYIIVFSFFLFGLSTILSVIYVFFRDIKAGWEVLVQALFFLCPIFYPFEYVPYNFIHIYLLNPLAIYIIGIQSILFHSTFPETTVLINSFFFSIIFLLLGYLFFNIFEDRMVKSL</sequence>
<dbReference type="InterPro" id="IPR013525">
    <property type="entry name" value="ABC2_TM"/>
</dbReference>
<evidence type="ECO:0000256" key="6">
    <source>
        <dbReference type="ARBA" id="ARBA00022692"/>
    </source>
</evidence>
<protein>
    <recommendedName>
        <fullName evidence="9">Transport permease protein</fullName>
    </recommendedName>
</protein>
<dbReference type="PANTHER" id="PTHR30413">
    <property type="entry name" value="INNER MEMBRANE TRANSPORT PERMEASE"/>
    <property type="match status" value="1"/>
</dbReference>
<evidence type="ECO:0000256" key="5">
    <source>
        <dbReference type="ARBA" id="ARBA00022519"/>
    </source>
</evidence>
<organism evidence="11 12">
    <name type="scientific">candidate division TA06 bacterium 34_109</name>
    <dbReference type="NCBI Taxonomy" id="1635277"/>
    <lineage>
        <taxon>Bacteria</taxon>
        <taxon>Bacteria division TA06</taxon>
    </lineage>
</organism>
<dbReference type="PROSITE" id="PS51012">
    <property type="entry name" value="ABC_TM2"/>
    <property type="match status" value="1"/>
</dbReference>
<feature type="transmembrane region" description="Helical" evidence="9">
    <location>
        <begin position="166"/>
        <end position="183"/>
    </location>
</feature>